<evidence type="ECO:0008006" key="3">
    <source>
        <dbReference type="Google" id="ProtNLM"/>
    </source>
</evidence>
<evidence type="ECO:0000313" key="1">
    <source>
        <dbReference type="EMBL" id="OUM86625.1"/>
    </source>
</evidence>
<dbReference type="AlphaFoldDB" id="A0A1Y3PGW2"/>
<sequence length="259" mass="28873">MFYILLAAAVLAVVLFYAKTTKRRTAQDVVGDTEIAQDGLIRSGNNFRLVIEVEPKNLDTASEAEQKSLWVNFLSMVNTINIPYTLLVQSRLFEMKDYADDLAKRISSLDLPAELKESGEQVLAHLRQSTEEAQIRDISGYVILGYDPVAASQTTNVQTGVRQLDSLIGKSGTKSKMTDAEKADLARQILTDAAEIVFSFCEQVGMRYQLLNRAGVLNVTYQLLQREMAPQARMIDAMHADAFHPIKRSLTVETVMEHG</sequence>
<gene>
    <name evidence="1" type="ORF">BAA01_11490</name>
</gene>
<evidence type="ECO:0000313" key="2">
    <source>
        <dbReference type="Proteomes" id="UP000196475"/>
    </source>
</evidence>
<comment type="caution">
    <text evidence="1">The sequence shown here is derived from an EMBL/GenBank/DDBJ whole genome shotgun (WGS) entry which is preliminary data.</text>
</comment>
<name>A0A1Y3PGW2_9BACI</name>
<reference evidence="2" key="1">
    <citation type="submission" date="2016-06" db="EMBL/GenBank/DDBJ databases">
        <authorList>
            <person name="Nascimento L."/>
            <person name="Pereira R.V."/>
            <person name="Martins L.F."/>
            <person name="Quaggio R.B."/>
            <person name="Silva A.M."/>
            <person name="Setubal J.C."/>
        </authorList>
    </citation>
    <scope>NUCLEOTIDE SEQUENCE [LARGE SCALE GENOMIC DNA]</scope>
</reference>
<dbReference type="EMBL" id="LZRT01000087">
    <property type="protein sequence ID" value="OUM86625.1"/>
    <property type="molecule type" value="Genomic_DNA"/>
</dbReference>
<proteinExistence type="predicted"/>
<organism evidence="1 2">
    <name type="scientific">Bacillus thermozeamaize</name>
    <dbReference type="NCBI Taxonomy" id="230954"/>
    <lineage>
        <taxon>Bacteria</taxon>
        <taxon>Bacillati</taxon>
        <taxon>Bacillota</taxon>
        <taxon>Bacilli</taxon>
        <taxon>Bacillales</taxon>
        <taxon>Bacillaceae</taxon>
        <taxon>Bacillus</taxon>
    </lineage>
</organism>
<dbReference type="Proteomes" id="UP000196475">
    <property type="component" value="Unassembled WGS sequence"/>
</dbReference>
<protein>
    <recommendedName>
        <fullName evidence="3">Band 7 domain-containing protein</fullName>
    </recommendedName>
</protein>
<accession>A0A1Y3PGW2</accession>